<keyword evidence="12" id="KW-1185">Reference proteome</keyword>
<dbReference type="InterPro" id="IPR036097">
    <property type="entry name" value="HisK_dim/P_sf"/>
</dbReference>
<dbReference type="SMART" id="SM00091">
    <property type="entry name" value="PAS"/>
    <property type="match status" value="1"/>
</dbReference>
<dbReference type="InterPro" id="IPR035965">
    <property type="entry name" value="PAS-like_dom_sf"/>
</dbReference>
<gene>
    <name evidence="11" type="ORF">FDQ92_11105</name>
</gene>
<protein>
    <recommendedName>
        <fullName evidence="2">histidine kinase</fullName>
        <ecNumber evidence="2">2.7.13.3</ecNumber>
    </recommendedName>
</protein>
<dbReference type="PROSITE" id="PS50113">
    <property type="entry name" value="PAC"/>
    <property type="match status" value="1"/>
</dbReference>
<feature type="domain" description="Response regulatory" evidence="8">
    <location>
        <begin position="657"/>
        <end position="771"/>
    </location>
</feature>
<dbReference type="Pfam" id="PF13185">
    <property type="entry name" value="GAF_2"/>
    <property type="match status" value="1"/>
</dbReference>
<dbReference type="PROSITE" id="PS50110">
    <property type="entry name" value="RESPONSE_REGULATORY"/>
    <property type="match status" value="1"/>
</dbReference>
<evidence type="ECO:0000256" key="4">
    <source>
        <dbReference type="ARBA" id="ARBA00022679"/>
    </source>
</evidence>
<feature type="domain" description="Histidine kinase" evidence="7">
    <location>
        <begin position="420"/>
        <end position="637"/>
    </location>
</feature>
<dbReference type="SUPFAM" id="SSF55781">
    <property type="entry name" value="GAF domain-like"/>
    <property type="match status" value="1"/>
</dbReference>
<organism evidence="11 12">
    <name type="scientific">Desulfoglaeba alkanexedens ALDC</name>
    <dbReference type="NCBI Taxonomy" id="980445"/>
    <lineage>
        <taxon>Bacteria</taxon>
        <taxon>Pseudomonadati</taxon>
        <taxon>Thermodesulfobacteriota</taxon>
        <taxon>Syntrophobacteria</taxon>
        <taxon>Syntrophobacterales</taxon>
        <taxon>Syntrophobacteraceae</taxon>
        <taxon>Desulfoglaeba</taxon>
    </lineage>
</organism>
<reference evidence="11 12" key="2">
    <citation type="submission" date="2019-05" db="EMBL/GenBank/DDBJ databases">
        <authorList>
            <person name="Suflita J.M."/>
            <person name="Marks C.R."/>
        </authorList>
    </citation>
    <scope>NUCLEOTIDE SEQUENCE [LARGE SCALE GENOMIC DNA]</scope>
    <source>
        <strain evidence="11 12">ALDC</strain>
    </source>
</reference>
<feature type="modified residue" description="4-aspartylphosphate" evidence="6">
    <location>
        <position position="706"/>
    </location>
</feature>
<dbReference type="NCBIfam" id="TIGR00229">
    <property type="entry name" value="sensory_box"/>
    <property type="match status" value="1"/>
</dbReference>
<accession>A0A4P8L439</accession>
<dbReference type="Gene3D" id="3.30.450.20">
    <property type="entry name" value="PAS domain"/>
    <property type="match status" value="1"/>
</dbReference>
<evidence type="ECO:0000256" key="6">
    <source>
        <dbReference type="PROSITE-ProRule" id="PRU00169"/>
    </source>
</evidence>
<dbReference type="InterPro" id="IPR011006">
    <property type="entry name" value="CheY-like_superfamily"/>
</dbReference>
<dbReference type="InterPro" id="IPR003018">
    <property type="entry name" value="GAF"/>
</dbReference>
<evidence type="ECO:0000256" key="2">
    <source>
        <dbReference type="ARBA" id="ARBA00012438"/>
    </source>
</evidence>
<dbReference type="Pfam" id="PF13426">
    <property type="entry name" value="PAS_9"/>
    <property type="match status" value="1"/>
</dbReference>
<dbReference type="Gene3D" id="1.10.287.130">
    <property type="match status" value="1"/>
</dbReference>
<name>A0A4P8L439_9BACT</name>
<evidence type="ECO:0000313" key="11">
    <source>
        <dbReference type="EMBL" id="QCQ22668.1"/>
    </source>
</evidence>
<dbReference type="SMART" id="SM00387">
    <property type="entry name" value="HATPase_c"/>
    <property type="match status" value="1"/>
</dbReference>
<dbReference type="EMBL" id="CP040098">
    <property type="protein sequence ID" value="QCQ22668.1"/>
    <property type="molecule type" value="Genomic_DNA"/>
</dbReference>
<evidence type="ECO:0000259" key="9">
    <source>
        <dbReference type="PROSITE" id="PS50112"/>
    </source>
</evidence>
<evidence type="ECO:0000256" key="3">
    <source>
        <dbReference type="ARBA" id="ARBA00022553"/>
    </source>
</evidence>
<dbReference type="PANTHER" id="PTHR43065">
    <property type="entry name" value="SENSOR HISTIDINE KINASE"/>
    <property type="match status" value="1"/>
</dbReference>
<evidence type="ECO:0000259" key="10">
    <source>
        <dbReference type="PROSITE" id="PS50113"/>
    </source>
</evidence>
<dbReference type="InterPro" id="IPR036890">
    <property type="entry name" value="HATPase_C_sf"/>
</dbReference>
<dbReference type="EC" id="2.7.13.3" evidence="2"/>
<evidence type="ECO:0000313" key="12">
    <source>
        <dbReference type="Proteomes" id="UP000298602"/>
    </source>
</evidence>
<dbReference type="PROSITE" id="PS50112">
    <property type="entry name" value="PAS"/>
    <property type="match status" value="1"/>
</dbReference>
<dbReference type="SMART" id="SM00065">
    <property type="entry name" value="GAF"/>
    <property type="match status" value="1"/>
</dbReference>
<evidence type="ECO:0000256" key="1">
    <source>
        <dbReference type="ARBA" id="ARBA00000085"/>
    </source>
</evidence>
<feature type="domain" description="PAS" evidence="9">
    <location>
        <begin position="284"/>
        <end position="339"/>
    </location>
</feature>
<dbReference type="PANTHER" id="PTHR43065:SF42">
    <property type="entry name" value="TWO-COMPONENT SENSOR PPRA"/>
    <property type="match status" value="1"/>
</dbReference>
<dbReference type="CDD" id="cd00082">
    <property type="entry name" value="HisKA"/>
    <property type="match status" value="1"/>
</dbReference>
<dbReference type="InterPro" id="IPR000700">
    <property type="entry name" value="PAS-assoc_C"/>
</dbReference>
<sequence>MPIGIRGGRPRPCEVRTAVGMGAVYAFRPPGFVHRRGRMGRGGGRNGCLGRTGGRLVERASIRRVEMNGAAQELLRVEFSNLRHQREEMIAVLGMIQRFSQLVPAKTSLQEICNHLVRILIELTDFERSSISLWDDKGGFLRLVSSFGFEGLLEDSGDPVYRWSESHAFNDKVTRRVFDTRDALFVEDMRRDPVPVKADAVILPVSLVCLPLLDVGVLLLSAGQPRQFSSQTRRNWMLVSDIIGHLILGTSLNDRLNAANHSLAVEVDRKTRALEEKTRAMEAANTFLEQVLDHTPQGICILDNEGKIDRINAVMERLLGKPVGEIRRRSAGIFFEDPERCKELLEKARKGQRIRLNDVVLVNAAGCRYPTDIFLSPIEGDDSDRCGYLLMVEDITEKKTFADQLMRTEKLAALGTMAGGVAHDFNNILMTILGNTQLLVQHLGSGDPEIGRRLQHIEQAVNDGAHIVRRLQKFTEKDRDPNAEENLCDVSDAIKDVVELTRPRWKNAAEKNGAKIEVRLETQPRCRAAVHRSDLREILTNLVFNAIDAMPDGGELVLSSRTEGDWVVIEVADSGVGMDEEVQKRIFDPFYTTKGVGNSGLGLSVCWSLVKRYGGDLVVRSHPRRGTTFVIRLPGAGEAETACGIQSGSSRKIGGYRLLVVDDEKEILDLLGDMLRLMGHKVTAAHDPGEALSILERDHFDLVLTDLGMPVISGWDIARKSKERLPQIPVVLVTGWGAQYEDEDLTGRGIDLVVSKPLSYQKLMGALEKFL</sequence>
<dbReference type="PROSITE" id="PS50109">
    <property type="entry name" value="HIS_KIN"/>
    <property type="match status" value="1"/>
</dbReference>
<dbReference type="Gene3D" id="3.40.50.2300">
    <property type="match status" value="1"/>
</dbReference>
<evidence type="ECO:0000259" key="7">
    <source>
        <dbReference type="PROSITE" id="PS50109"/>
    </source>
</evidence>
<dbReference type="InterPro" id="IPR001789">
    <property type="entry name" value="Sig_transdc_resp-reg_receiver"/>
</dbReference>
<dbReference type="Gene3D" id="3.30.450.40">
    <property type="match status" value="1"/>
</dbReference>
<evidence type="ECO:0000259" key="8">
    <source>
        <dbReference type="PROSITE" id="PS50110"/>
    </source>
</evidence>
<dbReference type="InterPro" id="IPR003661">
    <property type="entry name" value="HisK_dim/P_dom"/>
</dbReference>
<dbReference type="InterPro" id="IPR005467">
    <property type="entry name" value="His_kinase_dom"/>
</dbReference>
<dbReference type="InterPro" id="IPR029016">
    <property type="entry name" value="GAF-like_dom_sf"/>
</dbReference>
<dbReference type="CDD" id="cd00130">
    <property type="entry name" value="PAS"/>
    <property type="match status" value="1"/>
</dbReference>
<dbReference type="Pfam" id="PF02518">
    <property type="entry name" value="HATPase_c"/>
    <property type="match status" value="1"/>
</dbReference>
<reference evidence="11 12" key="1">
    <citation type="submission" date="2019-05" db="EMBL/GenBank/DDBJ databases">
        <title>The Complete Genome Sequence of the n-alkane-degrading Desulfoglaeba alkanexedens ALDC reveals multiple alkylsuccinate synthase gene clusters.</title>
        <authorList>
            <person name="Callaghan A.V."/>
            <person name="Davidova I.A."/>
            <person name="Duncan K.E."/>
            <person name="Morris B."/>
            <person name="McInerney M.J."/>
        </authorList>
    </citation>
    <scope>NUCLEOTIDE SEQUENCE [LARGE SCALE GENOMIC DNA]</scope>
    <source>
        <strain evidence="11 12">ALDC</strain>
    </source>
</reference>
<feature type="domain" description="PAC" evidence="10">
    <location>
        <begin position="355"/>
        <end position="407"/>
    </location>
</feature>
<comment type="catalytic activity">
    <reaction evidence="1">
        <text>ATP + protein L-histidine = ADP + protein N-phospho-L-histidine.</text>
        <dbReference type="EC" id="2.7.13.3"/>
    </reaction>
</comment>
<dbReference type="Pfam" id="PF00072">
    <property type="entry name" value="Response_reg"/>
    <property type="match status" value="1"/>
</dbReference>
<dbReference type="SUPFAM" id="SSF55874">
    <property type="entry name" value="ATPase domain of HSP90 chaperone/DNA topoisomerase II/histidine kinase"/>
    <property type="match status" value="1"/>
</dbReference>
<dbReference type="InterPro" id="IPR000014">
    <property type="entry name" value="PAS"/>
</dbReference>
<dbReference type="SMART" id="SM00448">
    <property type="entry name" value="REC"/>
    <property type="match status" value="1"/>
</dbReference>
<dbReference type="SMART" id="SM00388">
    <property type="entry name" value="HisKA"/>
    <property type="match status" value="1"/>
</dbReference>
<dbReference type="Gene3D" id="3.30.565.10">
    <property type="entry name" value="Histidine kinase-like ATPase, C-terminal domain"/>
    <property type="match status" value="1"/>
</dbReference>
<dbReference type="InterPro" id="IPR003594">
    <property type="entry name" value="HATPase_dom"/>
</dbReference>
<dbReference type="Proteomes" id="UP000298602">
    <property type="component" value="Chromosome"/>
</dbReference>
<dbReference type="SUPFAM" id="SSF52172">
    <property type="entry name" value="CheY-like"/>
    <property type="match status" value="1"/>
</dbReference>
<dbReference type="AlphaFoldDB" id="A0A4P8L439"/>
<dbReference type="InterPro" id="IPR004358">
    <property type="entry name" value="Sig_transdc_His_kin-like_C"/>
</dbReference>
<keyword evidence="3 6" id="KW-0597">Phosphoprotein</keyword>
<evidence type="ECO:0000256" key="5">
    <source>
        <dbReference type="ARBA" id="ARBA00022777"/>
    </source>
</evidence>
<keyword evidence="4" id="KW-0808">Transferase</keyword>
<proteinExistence type="predicted"/>
<dbReference type="GO" id="GO:0000155">
    <property type="term" value="F:phosphorelay sensor kinase activity"/>
    <property type="evidence" value="ECO:0007669"/>
    <property type="project" value="InterPro"/>
</dbReference>
<dbReference type="SUPFAM" id="SSF55785">
    <property type="entry name" value="PYP-like sensor domain (PAS domain)"/>
    <property type="match status" value="1"/>
</dbReference>
<keyword evidence="5" id="KW-0418">Kinase</keyword>
<dbReference type="PRINTS" id="PR00344">
    <property type="entry name" value="BCTRLSENSOR"/>
</dbReference>
<dbReference type="OrthoDB" id="5485175at2"/>
<dbReference type="SUPFAM" id="SSF47384">
    <property type="entry name" value="Homodimeric domain of signal transducing histidine kinase"/>
    <property type="match status" value="1"/>
</dbReference>
<dbReference type="KEGG" id="dax:FDQ92_11105"/>